<evidence type="ECO:0000313" key="1">
    <source>
        <dbReference type="EnsemblMetazoa" id="G645.2:cds"/>
    </source>
</evidence>
<dbReference type="Proteomes" id="UP000005408">
    <property type="component" value="Unassembled WGS sequence"/>
</dbReference>
<dbReference type="EnsemblMetazoa" id="G645.2">
    <property type="protein sequence ID" value="G645.2:cds"/>
    <property type="gene ID" value="G645"/>
</dbReference>
<accession>A0A8W8NRL6</accession>
<dbReference type="PANTHER" id="PTHR23108:SF0">
    <property type="entry name" value="METHYLTRANSFERASE-LIKE PROTEIN 22"/>
    <property type="match status" value="1"/>
</dbReference>
<dbReference type="AlphaFoldDB" id="A0A8W8NRL6"/>
<proteinExistence type="predicted"/>
<reference evidence="1" key="1">
    <citation type="submission" date="2022-08" db="UniProtKB">
        <authorList>
            <consortium name="EnsemblMetazoa"/>
        </authorList>
    </citation>
    <scope>IDENTIFICATION</scope>
    <source>
        <strain evidence="1">05x7-T-G4-1.051#20</strain>
    </source>
</reference>
<dbReference type="CDD" id="cd02440">
    <property type="entry name" value="AdoMet_MTases"/>
    <property type="match status" value="1"/>
</dbReference>
<dbReference type="SUPFAM" id="SSF53335">
    <property type="entry name" value="S-adenosyl-L-methionine-dependent methyltransferases"/>
    <property type="match status" value="1"/>
</dbReference>
<dbReference type="PANTHER" id="PTHR23108">
    <property type="entry name" value="METHYLTRANSFERASE-RELATED"/>
    <property type="match status" value="1"/>
</dbReference>
<dbReference type="GO" id="GO:0008276">
    <property type="term" value="F:protein methyltransferase activity"/>
    <property type="evidence" value="ECO:0007669"/>
    <property type="project" value="InterPro"/>
</dbReference>
<evidence type="ECO:0008006" key="3">
    <source>
        <dbReference type="Google" id="ProtNLM"/>
    </source>
</evidence>
<organism evidence="1 2">
    <name type="scientific">Magallana gigas</name>
    <name type="common">Pacific oyster</name>
    <name type="synonym">Crassostrea gigas</name>
    <dbReference type="NCBI Taxonomy" id="29159"/>
    <lineage>
        <taxon>Eukaryota</taxon>
        <taxon>Metazoa</taxon>
        <taxon>Spiralia</taxon>
        <taxon>Lophotrochozoa</taxon>
        <taxon>Mollusca</taxon>
        <taxon>Bivalvia</taxon>
        <taxon>Autobranchia</taxon>
        <taxon>Pteriomorphia</taxon>
        <taxon>Ostreida</taxon>
        <taxon>Ostreoidea</taxon>
        <taxon>Ostreidae</taxon>
        <taxon>Magallana</taxon>
    </lineage>
</organism>
<dbReference type="InterPro" id="IPR019410">
    <property type="entry name" value="Methyltransf_16"/>
</dbReference>
<evidence type="ECO:0000313" key="2">
    <source>
        <dbReference type="Proteomes" id="UP000005408"/>
    </source>
</evidence>
<dbReference type="Gene3D" id="3.40.50.150">
    <property type="entry name" value="Vaccinia Virus protein VP39"/>
    <property type="match status" value="1"/>
</dbReference>
<dbReference type="GO" id="GO:0005634">
    <property type="term" value="C:nucleus"/>
    <property type="evidence" value="ECO:0007669"/>
    <property type="project" value="TreeGrafter"/>
</dbReference>
<protein>
    <recommendedName>
        <fullName evidence="3">Methyltransferase-like protein 22</fullName>
    </recommendedName>
</protein>
<dbReference type="InterPro" id="IPR038899">
    <property type="entry name" value="METTL22"/>
</dbReference>
<name>A0A8W8NRL6_MAGGI</name>
<keyword evidence="2" id="KW-1185">Reference proteome</keyword>
<dbReference type="InterPro" id="IPR029063">
    <property type="entry name" value="SAM-dependent_MTases_sf"/>
</dbReference>
<sequence length="299" mass="34100">MEPTEKVLSDVHLTSQNTAVDGNTYTVSRLWFTLPPSKSINVDDTEEINGTGADEDGDLMLRRKTTHWMETELKDVGKQLWHGSLLLADYLIHVQEELRNETVVELGAGTGLASIVASFFAKNVVCTDTGEDVLKLADHNLDQNWNCLDPIKEKNFKVCQLDWVTESPTSGTDKFTIKEEVSLINKARIFIAGDVVYDDKLTIGFFNTIYKLLMNFPAKSLYISLEKRYIFTLEDKDVVAPAFDYFCECLEALMETTSNNGVEFHYKEIPVDFPQYFTYNRTKELILYKIYTTFPNTST</sequence>
<dbReference type="Pfam" id="PF10294">
    <property type="entry name" value="Methyltransf_16"/>
    <property type="match status" value="1"/>
</dbReference>